<dbReference type="EMBL" id="CAJNJA010068131">
    <property type="protein sequence ID" value="CAE7894019.1"/>
    <property type="molecule type" value="Genomic_DNA"/>
</dbReference>
<accession>A0A813B922</accession>
<dbReference type="Proteomes" id="UP000601435">
    <property type="component" value="Unassembled WGS sequence"/>
</dbReference>
<evidence type="ECO:0000313" key="1">
    <source>
        <dbReference type="EMBL" id="CAE7894019.1"/>
    </source>
</evidence>
<protein>
    <submittedName>
        <fullName evidence="1">Cacna1h protein</fullName>
    </submittedName>
</protein>
<evidence type="ECO:0000313" key="2">
    <source>
        <dbReference type="Proteomes" id="UP000601435"/>
    </source>
</evidence>
<proteinExistence type="predicted"/>
<reference evidence="1" key="1">
    <citation type="submission" date="2021-02" db="EMBL/GenBank/DDBJ databases">
        <authorList>
            <person name="Dougan E. K."/>
            <person name="Rhodes N."/>
            <person name="Thang M."/>
            <person name="Chan C."/>
        </authorList>
    </citation>
    <scope>NUCLEOTIDE SEQUENCE</scope>
</reference>
<name>A0A813B922_9DINO</name>
<feature type="non-terminal residue" evidence="1">
    <location>
        <position position="403"/>
    </location>
</feature>
<feature type="non-terminal residue" evidence="1">
    <location>
        <position position="1"/>
    </location>
</feature>
<dbReference type="OrthoDB" id="412793at2759"/>
<gene>
    <name evidence="1" type="primary">Cacna1h</name>
    <name evidence="1" type="ORF">SNEC2469_LOCUS29850</name>
</gene>
<sequence>TWTWSSATGDRRRLDYIALPQAWAEFSVQSETWYSFEAMQKRDDHVPTAVRCTFQRVDHEGSAATFRRQACRPNDLDPKLDKEAFRQALSQRHVPDWSLSVDTHFDAFVQSWTAAGKAASATEPVPPRQSFLTQDTMQLVAARKAQQRAAEWLKDVEISIARAWASLNYACRLLRGAVKVDRNKYLDRLVQEVTVADLSHPRQLFQRVRKAFPKAAAARRSTFTALPAVECADGALAVTAEGRAERWREHFSEQECGSPVDAQGYLRLLAQKDAASRTQDVRFDPAMLPSLSSLESIILGLRRAKAAGPDGITAELLKLSPALAARHLVALHLKSVLAVQEPVEYKGGALMTLVKKAAAMFRCDRYRSILLSGVTGKVFHKSLRDQAHAKSTGQLAALVFYDV</sequence>
<keyword evidence="2" id="KW-1185">Reference proteome</keyword>
<organism evidence="1 2">
    <name type="scientific">Symbiodinium necroappetens</name>
    <dbReference type="NCBI Taxonomy" id="1628268"/>
    <lineage>
        <taxon>Eukaryota</taxon>
        <taxon>Sar</taxon>
        <taxon>Alveolata</taxon>
        <taxon>Dinophyceae</taxon>
        <taxon>Suessiales</taxon>
        <taxon>Symbiodiniaceae</taxon>
        <taxon>Symbiodinium</taxon>
    </lineage>
</organism>
<dbReference type="AlphaFoldDB" id="A0A813B922"/>
<comment type="caution">
    <text evidence="1">The sequence shown here is derived from an EMBL/GenBank/DDBJ whole genome shotgun (WGS) entry which is preliminary data.</text>
</comment>